<keyword evidence="2" id="KW-1185">Reference proteome</keyword>
<evidence type="ECO:0000313" key="1">
    <source>
        <dbReference type="EMBL" id="KAJ4022190.1"/>
    </source>
</evidence>
<reference evidence="1" key="1">
    <citation type="submission" date="2022-10" db="EMBL/GenBank/DDBJ databases">
        <title>Fusarium specimens isolated from Avocado Roots.</title>
        <authorList>
            <person name="Stajich J."/>
            <person name="Roper C."/>
            <person name="Heimlech-Rivalta G."/>
        </authorList>
    </citation>
    <scope>NUCLEOTIDE SEQUENCE</scope>
    <source>
        <strain evidence="1">CF00143</strain>
    </source>
</reference>
<proteinExistence type="predicted"/>
<comment type="caution">
    <text evidence="1">The sequence shown here is derived from an EMBL/GenBank/DDBJ whole genome shotgun (WGS) entry which is preliminary data.</text>
</comment>
<evidence type="ECO:0000313" key="2">
    <source>
        <dbReference type="Proteomes" id="UP001152130"/>
    </source>
</evidence>
<dbReference type="Proteomes" id="UP001152130">
    <property type="component" value="Unassembled WGS sequence"/>
</dbReference>
<organism evidence="1 2">
    <name type="scientific">Fusarium irregulare</name>
    <dbReference type="NCBI Taxonomy" id="2494466"/>
    <lineage>
        <taxon>Eukaryota</taxon>
        <taxon>Fungi</taxon>
        <taxon>Dikarya</taxon>
        <taxon>Ascomycota</taxon>
        <taxon>Pezizomycotina</taxon>
        <taxon>Sordariomycetes</taxon>
        <taxon>Hypocreomycetidae</taxon>
        <taxon>Hypocreales</taxon>
        <taxon>Nectriaceae</taxon>
        <taxon>Fusarium</taxon>
        <taxon>Fusarium incarnatum-equiseti species complex</taxon>
    </lineage>
</organism>
<name>A0A9W8PZX7_9HYPO</name>
<protein>
    <submittedName>
        <fullName evidence="1">Uncharacterized protein</fullName>
    </submittedName>
</protein>
<dbReference type="AlphaFoldDB" id="A0A9W8PZX7"/>
<dbReference type="EMBL" id="JAPDHF010000002">
    <property type="protein sequence ID" value="KAJ4022190.1"/>
    <property type="molecule type" value="Genomic_DNA"/>
</dbReference>
<gene>
    <name evidence="1" type="ORF">NW766_001223</name>
</gene>
<accession>A0A9W8PZX7</accession>
<sequence length="85" mass="10148">MGQNTLQQSLCNSIKIGSKHTFARIEQYEPERQLYSSMTRLVRTFSSPDKSEFKFRDIFSHQRNEYIQAYAETPFEIFKLYQQGQ</sequence>